<evidence type="ECO:0000256" key="1">
    <source>
        <dbReference type="ARBA" id="ARBA00023016"/>
    </source>
</evidence>
<evidence type="ECO:0000259" key="4">
    <source>
        <dbReference type="PROSITE" id="PS01031"/>
    </source>
</evidence>
<organism evidence="5 6">
    <name type="scientific">Thermocladium modestius</name>
    <dbReference type="NCBI Taxonomy" id="62609"/>
    <lineage>
        <taxon>Archaea</taxon>
        <taxon>Thermoproteota</taxon>
        <taxon>Thermoprotei</taxon>
        <taxon>Thermoproteales</taxon>
        <taxon>Thermoproteaceae</taxon>
        <taxon>Thermocladium</taxon>
    </lineage>
</organism>
<gene>
    <name evidence="5" type="ORF">GCM10007981_15040</name>
</gene>
<keyword evidence="6" id="KW-1185">Reference proteome</keyword>
<dbReference type="Gene3D" id="2.60.40.790">
    <property type="match status" value="1"/>
</dbReference>
<protein>
    <recommendedName>
        <fullName evidence="4">SHSP domain-containing protein</fullName>
    </recommendedName>
</protein>
<dbReference type="InterPro" id="IPR008978">
    <property type="entry name" value="HSP20-like_chaperone"/>
</dbReference>
<feature type="domain" description="SHSP" evidence="4">
    <location>
        <begin position="47"/>
        <end position="156"/>
    </location>
</feature>
<name>A0A830GWI2_9CREN</name>
<evidence type="ECO:0000256" key="3">
    <source>
        <dbReference type="RuleBase" id="RU003616"/>
    </source>
</evidence>
<dbReference type="SUPFAM" id="SSF49764">
    <property type="entry name" value="HSP20-like chaperones"/>
    <property type="match status" value="1"/>
</dbReference>
<dbReference type="PANTHER" id="PTHR46733">
    <property type="entry name" value="26.5 KDA HEAT SHOCK PROTEIN, MITOCHONDRIAL"/>
    <property type="match status" value="1"/>
</dbReference>
<reference evidence="5" key="2">
    <citation type="submission" date="2020-09" db="EMBL/GenBank/DDBJ databases">
        <authorList>
            <person name="Sun Q."/>
            <person name="Ohkuma M."/>
        </authorList>
    </citation>
    <scope>NUCLEOTIDE SEQUENCE</scope>
    <source>
        <strain evidence="5">JCM 10088</strain>
    </source>
</reference>
<sequence length="156" mass="17746">MTLCSYEHMQEQMQIPPEKEATIVYDASKAENAIRELMERMALASGSANISREPAADVVEEPDRVIILFDVPGIPKERLKIVVGSNYVEVRTDPMPLPQSKFVHLERMANYRLQRKIEFPFKLKIDEAKAYLKDGVLQITIPKIGENATETELTVE</sequence>
<accession>A0A830GWI2</accession>
<dbReference type="AlphaFoldDB" id="A0A830GWI2"/>
<dbReference type="Proteomes" id="UP000610960">
    <property type="component" value="Unassembled WGS sequence"/>
</dbReference>
<dbReference type="InterPro" id="IPR044587">
    <property type="entry name" value="HSP21-like"/>
</dbReference>
<proteinExistence type="inferred from homology"/>
<evidence type="ECO:0000256" key="2">
    <source>
        <dbReference type="PROSITE-ProRule" id="PRU00285"/>
    </source>
</evidence>
<dbReference type="InterPro" id="IPR002068">
    <property type="entry name" value="A-crystallin/Hsp20_dom"/>
</dbReference>
<evidence type="ECO:0000313" key="6">
    <source>
        <dbReference type="Proteomes" id="UP000610960"/>
    </source>
</evidence>
<dbReference type="GO" id="GO:0009408">
    <property type="term" value="P:response to heat"/>
    <property type="evidence" value="ECO:0007669"/>
    <property type="project" value="InterPro"/>
</dbReference>
<keyword evidence="1" id="KW-0346">Stress response</keyword>
<dbReference type="EMBL" id="BMNL01000003">
    <property type="protein sequence ID" value="GGP21793.1"/>
    <property type="molecule type" value="Genomic_DNA"/>
</dbReference>
<dbReference type="Pfam" id="PF00011">
    <property type="entry name" value="HSP20"/>
    <property type="match status" value="1"/>
</dbReference>
<dbReference type="PROSITE" id="PS01031">
    <property type="entry name" value="SHSP"/>
    <property type="match status" value="1"/>
</dbReference>
<comment type="caution">
    <text evidence="5">The sequence shown here is derived from an EMBL/GenBank/DDBJ whole genome shotgun (WGS) entry which is preliminary data.</text>
</comment>
<comment type="similarity">
    <text evidence="2 3">Belongs to the small heat shock protein (HSP20) family.</text>
</comment>
<dbReference type="CDD" id="cd06464">
    <property type="entry name" value="ACD_sHsps-like"/>
    <property type="match status" value="1"/>
</dbReference>
<reference evidence="5" key="1">
    <citation type="journal article" date="2014" name="Int. J. Syst. Evol. Microbiol.">
        <title>Complete genome sequence of Corynebacterium casei LMG S-19264T (=DSM 44701T), isolated from a smear-ripened cheese.</title>
        <authorList>
            <consortium name="US DOE Joint Genome Institute (JGI-PGF)"/>
            <person name="Walter F."/>
            <person name="Albersmeier A."/>
            <person name="Kalinowski J."/>
            <person name="Ruckert C."/>
        </authorList>
    </citation>
    <scope>NUCLEOTIDE SEQUENCE</scope>
    <source>
        <strain evidence="5">JCM 10088</strain>
    </source>
</reference>
<evidence type="ECO:0000313" key="5">
    <source>
        <dbReference type="EMBL" id="GGP21793.1"/>
    </source>
</evidence>
<dbReference type="PANTHER" id="PTHR46733:SF4">
    <property type="entry name" value="HEAT SHOCK PROTEIN 21, CHLOROPLASTIC"/>
    <property type="match status" value="1"/>
</dbReference>